<dbReference type="Proteomes" id="UP000241229">
    <property type="component" value="Unassembled WGS sequence"/>
</dbReference>
<dbReference type="AlphaFoldDB" id="A0A2P7SQX3"/>
<evidence type="ECO:0000313" key="3">
    <source>
        <dbReference type="Proteomes" id="UP000241229"/>
    </source>
</evidence>
<evidence type="ECO:0000313" key="2">
    <source>
        <dbReference type="EMBL" id="PSJ64894.1"/>
    </source>
</evidence>
<proteinExistence type="predicted"/>
<dbReference type="EMBL" id="PXYK01000003">
    <property type="protein sequence ID" value="PSJ64894.1"/>
    <property type="molecule type" value="Genomic_DNA"/>
</dbReference>
<keyword evidence="1" id="KW-0472">Membrane</keyword>
<protein>
    <submittedName>
        <fullName evidence="2">Uncharacterized protein</fullName>
    </submittedName>
</protein>
<comment type="caution">
    <text evidence="2">The sequence shown here is derived from an EMBL/GenBank/DDBJ whole genome shotgun (WGS) entry which is preliminary data.</text>
</comment>
<keyword evidence="1" id="KW-1133">Transmembrane helix</keyword>
<gene>
    <name evidence="2" type="ORF">C7I84_04505</name>
</gene>
<organism evidence="2 3">
    <name type="scientific">Kumtagia ephedrae</name>
    <dbReference type="NCBI Taxonomy" id="2116701"/>
    <lineage>
        <taxon>Bacteria</taxon>
        <taxon>Pseudomonadati</taxon>
        <taxon>Pseudomonadota</taxon>
        <taxon>Alphaproteobacteria</taxon>
        <taxon>Hyphomicrobiales</taxon>
        <taxon>Phyllobacteriaceae</taxon>
        <taxon>Kumtagia</taxon>
    </lineage>
</organism>
<evidence type="ECO:0000256" key="1">
    <source>
        <dbReference type="SAM" id="Phobius"/>
    </source>
</evidence>
<keyword evidence="3" id="KW-1185">Reference proteome</keyword>
<feature type="transmembrane region" description="Helical" evidence="1">
    <location>
        <begin position="15"/>
        <end position="33"/>
    </location>
</feature>
<keyword evidence="1" id="KW-0812">Transmembrane</keyword>
<reference evidence="2 3" key="1">
    <citation type="submission" date="2018-03" db="EMBL/GenBank/DDBJ databases">
        <title>The draft genome of Mesorhizobium sp. 6GN-30.</title>
        <authorList>
            <person name="Liu L."/>
            <person name="Li L."/>
            <person name="Wang T."/>
            <person name="Zhang X."/>
            <person name="Liang L."/>
        </authorList>
    </citation>
    <scope>NUCLEOTIDE SEQUENCE [LARGE SCALE GENOMIC DNA]</scope>
    <source>
        <strain evidence="2 3">6GN30</strain>
    </source>
</reference>
<name>A0A2P7SQX3_9HYPH</name>
<accession>A0A2P7SQX3</accession>
<sequence length="221" mass="25326">MIARASGAVMLDADWATFTLAAVTAAAGLWRYWRNSGQASAIKAADEMEKFHTDRSVSIAERLLDYSTCYIGYEKLSGGVEKIKIEPQDFHLALRHHSVRRKEVPGYDPEKDIFAKTTPEGNYDPQYVFSGREHYVRDVFDRFLGRLERIEALISKEVIAPEDFADHFSYWLKVIGDPKGPQTQFSADKRKTLLDYINRYEFNGVIRLFARYGMDISRPVA</sequence>